<sequence length="328" mass="35607">MEKSVTAKSLTGDEFFYDGNVDIRSGNIQFDGDVRIGKGVEASMFVSATGKVFIQGSVQKATVEAGTSAIIEGNVLSSTVEVGMQEVLEEVLAAQLSGLLTYLDRISGAILEIIHIRGVQPAEVDAKELKDLVRVTLKEEYLEFQHDKLEFIQKVKNHSTQLSSDWERITGKLYNIFTNTSMTVVRNAEEFSQLLKEAHMLIEQYSAMGSGGSQLKLPYAINSVLSCNGTIEVTDFGLYNCSVTAKNRVSVEGCCRGGVIVAGEKVSIKETGSTKGVKTVVKTESGGTITIGLARCGTEIWVGDEVYHVDADELGIHARMKDGQLQIH</sequence>
<keyword evidence="2" id="KW-1185">Reference proteome</keyword>
<dbReference type="PANTHER" id="PTHR38032">
    <property type="entry name" value="POLYMERASE-RELATED"/>
    <property type="match status" value="1"/>
</dbReference>
<dbReference type="RefSeq" id="WP_381441800.1">
    <property type="nucleotide sequence ID" value="NZ_JBHSNP010000002.1"/>
</dbReference>
<name>A0ABW0TSU9_9BACL</name>
<dbReference type="Proteomes" id="UP001596071">
    <property type="component" value="Unassembled WGS sequence"/>
</dbReference>
<evidence type="ECO:0000313" key="1">
    <source>
        <dbReference type="EMBL" id="MFC5602097.1"/>
    </source>
</evidence>
<reference evidence="2" key="1">
    <citation type="journal article" date="2019" name="Int. J. Syst. Evol. Microbiol.">
        <title>The Global Catalogue of Microorganisms (GCM) 10K type strain sequencing project: providing services to taxonomists for standard genome sequencing and annotation.</title>
        <authorList>
            <consortium name="The Broad Institute Genomics Platform"/>
            <consortium name="The Broad Institute Genome Sequencing Center for Infectious Disease"/>
            <person name="Wu L."/>
            <person name="Ma J."/>
        </authorList>
    </citation>
    <scope>NUCLEOTIDE SEQUENCE [LARGE SCALE GENOMIC DNA]</scope>
    <source>
        <strain evidence="2">KACC 11299</strain>
    </source>
</reference>
<dbReference type="EMBL" id="JBHSNP010000002">
    <property type="protein sequence ID" value="MFC5602097.1"/>
    <property type="molecule type" value="Genomic_DNA"/>
</dbReference>
<evidence type="ECO:0000313" key="2">
    <source>
        <dbReference type="Proteomes" id="UP001596071"/>
    </source>
</evidence>
<accession>A0ABW0TSU9</accession>
<dbReference type="PANTHER" id="PTHR38032:SF1">
    <property type="entry name" value="RNA-BINDING PROTEIN KHPB N-TERMINAL DOMAIN-CONTAINING PROTEIN"/>
    <property type="match status" value="1"/>
</dbReference>
<dbReference type="Pfam" id="PF03961">
    <property type="entry name" value="FapA"/>
    <property type="match status" value="1"/>
</dbReference>
<organism evidence="1 2">
    <name type="scientific">Sporosarcina koreensis</name>
    <dbReference type="NCBI Taxonomy" id="334735"/>
    <lineage>
        <taxon>Bacteria</taxon>
        <taxon>Bacillati</taxon>
        <taxon>Bacillota</taxon>
        <taxon>Bacilli</taxon>
        <taxon>Bacillales</taxon>
        <taxon>Caryophanaceae</taxon>
        <taxon>Sporosarcina</taxon>
    </lineage>
</organism>
<protein>
    <submittedName>
        <fullName evidence="1">FapA family protein</fullName>
    </submittedName>
</protein>
<gene>
    <name evidence="1" type="ORF">ACFPTP_02300</name>
</gene>
<proteinExistence type="predicted"/>
<dbReference type="InterPro" id="IPR046865">
    <property type="entry name" value="FapA_b_solenoid"/>
</dbReference>
<dbReference type="InterPro" id="IPR005646">
    <property type="entry name" value="FapA"/>
</dbReference>
<comment type="caution">
    <text evidence="1">The sequence shown here is derived from an EMBL/GenBank/DDBJ whole genome shotgun (WGS) entry which is preliminary data.</text>
</comment>